<gene>
    <name evidence="6" type="ORF">GH714_020715</name>
</gene>
<dbReference type="GO" id="GO:0005634">
    <property type="term" value="C:nucleus"/>
    <property type="evidence" value="ECO:0007669"/>
    <property type="project" value="UniProtKB-SubCell"/>
</dbReference>
<dbReference type="GO" id="GO:0003677">
    <property type="term" value="F:DNA binding"/>
    <property type="evidence" value="ECO:0007669"/>
    <property type="project" value="UniProtKB-KW"/>
</dbReference>
<dbReference type="Gene3D" id="2.40.330.10">
    <property type="entry name" value="DNA-binding pseudobarrel domain"/>
    <property type="match status" value="1"/>
</dbReference>
<accession>A0A6A6N4Z4</accession>
<evidence type="ECO:0000256" key="1">
    <source>
        <dbReference type="ARBA" id="ARBA00004123"/>
    </source>
</evidence>
<evidence type="ECO:0008006" key="8">
    <source>
        <dbReference type="Google" id="ProtNLM"/>
    </source>
</evidence>
<keyword evidence="4" id="KW-0804">Transcription</keyword>
<protein>
    <recommendedName>
        <fullName evidence="8">TF-B3 domain-containing protein</fullName>
    </recommendedName>
</protein>
<dbReference type="AlphaFoldDB" id="A0A6A6N4Z4"/>
<proteinExistence type="predicted"/>
<evidence type="ECO:0000256" key="2">
    <source>
        <dbReference type="ARBA" id="ARBA00023015"/>
    </source>
</evidence>
<dbReference type="EMBL" id="JAAGAX010000003">
    <property type="protein sequence ID" value="KAF2319935.1"/>
    <property type="molecule type" value="Genomic_DNA"/>
</dbReference>
<reference evidence="6 7" key="1">
    <citation type="journal article" date="2020" name="Mol. Plant">
        <title>The Chromosome-Based Rubber Tree Genome Provides New Insights into Spurge Genome Evolution and Rubber Biosynthesis.</title>
        <authorList>
            <person name="Liu J."/>
            <person name="Shi C."/>
            <person name="Shi C.C."/>
            <person name="Li W."/>
            <person name="Zhang Q.J."/>
            <person name="Zhang Y."/>
            <person name="Li K."/>
            <person name="Lu H.F."/>
            <person name="Shi C."/>
            <person name="Zhu S.T."/>
            <person name="Xiao Z.Y."/>
            <person name="Nan H."/>
            <person name="Yue Y."/>
            <person name="Zhu X.G."/>
            <person name="Wu Y."/>
            <person name="Hong X.N."/>
            <person name="Fan G.Y."/>
            <person name="Tong Y."/>
            <person name="Zhang D."/>
            <person name="Mao C.L."/>
            <person name="Liu Y.L."/>
            <person name="Hao S.J."/>
            <person name="Liu W.Q."/>
            <person name="Lv M.Q."/>
            <person name="Zhang H.B."/>
            <person name="Liu Y."/>
            <person name="Hu-Tang G.R."/>
            <person name="Wang J.P."/>
            <person name="Wang J.H."/>
            <person name="Sun Y.H."/>
            <person name="Ni S.B."/>
            <person name="Chen W.B."/>
            <person name="Zhang X.C."/>
            <person name="Jiao Y.N."/>
            <person name="Eichler E.E."/>
            <person name="Li G.H."/>
            <person name="Liu X."/>
            <person name="Gao L.Z."/>
        </authorList>
    </citation>
    <scope>NUCLEOTIDE SEQUENCE [LARGE SCALE GENOMIC DNA]</scope>
    <source>
        <strain evidence="7">cv. GT1</strain>
        <tissue evidence="6">Leaf</tissue>
    </source>
</reference>
<comment type="subcellular location">
    <subcellularLocation>
        <location evidence="1">Nucleus</location>
    </subcellularLocation>
</comment>
<organism evidence="6 7">
    <name type="scientific">Hevea brasiliensis</name>
    <name type="common">Para rubber tree</name>
    <name type="synonym">Siphonia brasiliensis</name>
    <dbReference type="NCBI Taxonomy" id="3981"/>
    <lineage>
        <taxon>Eukaryota</taxon>
        <taxon>Viridiplantae</taxon>
        <taxon>Streptophyta</taxon>
        <taxon>Embryophyta</taxon>
        <taxon>Tracheophyta</taxon>
        <taxon>Spermatophyta</taxon>
        <taxon>Magnoliopsida</taxon>
        <taxon>eudicotyledons</taxon>
        <taxon>Gunneridae</taxon>
        <taxon>Pentapetalae</taxon>
        <taxon>rosids</taxon>
        <taxon>fabids</taxon>
        <taxon>Malpighiales</taxon>
        <taxon>Euphorbiaceae</taxon>
        <taxon>Crotonoideae</taxon>
        <taxon>Micrandreae</taxon>
        <taxon>Hevea</taxon>
    </lineage>
</organism>
<sequence>MENNVTWAHSNARQIIRLAIPAKALRLLPNFEDRRMSIEVTDHGGLYWLFECSIRQNGPLRPVLACRNWLAFVRLWNLNVGDTIRLYRERHQFRGVEFKIVVQVAG</sequence>
<evidence type="ECO:0000256" key="3">
    <source>
        <dbReference type="ARBA" id="ARBA00023125"/>
    </source>
</evidence>
<keyword evidence="2" id="KW-0805">Transcription regulation</keyword>
<comment type="caution">
    <text evidence="6">The sequence shown here is derived from an EMBL/GenBank/DDBJ whole genome shotgun (WGS) entry which is preliminary data.</text>
</comment>
<keyword evidence="5" id="KW-0539">Nucleus</keyword>
<evidence type="ECO:0000313" key="7">
    <source>
        <dbReference type="Proteomes" id="UP000467840"/>
    </source>
</evidence>
<dbReference type="InterPro" id="IPR015300">
    <property type="entry name" value="DNA-bd_pseudobarrel_sf"/>
</dbReference>
<dbReference type="CDD" id="cd10017">
    <property type="entry name" value="B3_DNA"/>
    <property type="match status" value="1"/>
</dbReference>
<keyword evidence="7" id="KW-1185">Reference proteome</keyword>
<name>A0A6A6N4Z4_HEVBR</name>
<evidence type="ECO:0000256" key="5">
    <source>
        <dbReference type="ARBA" id="ARBA00023242"/>
    </source>
</evidence>
<dbReference type="Proteomes" id="UP000467840">
    <property type="component" value="Chromosome 10"/>
</dbReference>
<evidence type="ECO:0000313" key="6">
    <source>
        <dbReference type="EMBL" id="KAF2319935.1"/>
    </source>
</evidence>
<keyword evidence="3" id="KW-0238">DNA-binding</keyword>
<dbReference type="InterPro" id="IPR003340">
    <property type="entry name" value="B3_DNA-bd"/>
</dbReference>
<evidence type="ECO:0000256" key="4">
    <source>
        <dbReference type="ARBA" id="ARBA00023163"/>
    </source>
</evidence>
<dbReference type="SUPFAM" id="SSF101936">
    <property type="entry name" value="DNA-binding pseudobarrel domain"/>
    <property type="match status" value="1"/>
</dbReference>